<sequence>MGCCGDREKAVTEDHKWAYLTLSDFRSDSCWTILSYIWLWILVIISIAVYAADTFTAVNLLAFNKWAGQFLQPVPFNVTKWVFAICIIISWLLLGFEYLRAFRVMRAGGVAESYLDPLAVVLQSIRPGKNGRGWRRFLVFAELTKSKKGVDYVALFVYFQFKGAIRIILAEGPRIVINGITLWAAFKSNLAPEGAHAGDGDTSPFEQFFINIEVLYKDDKKHAFVLFTMMFTLVIWVFSAICLIIALILYLLFLWHYIPSSDGRLRNYCRRKIDSRLDRIIGKKTRKALEKQEAKAQKAMRTGQHSADMPPKRQPTLPVLADSSSDSDNASQFTFSTTNTRPTLLPFGTQPPSRTNTPGSVSSETGLLQEHPTLPNIDSRPGPPTRTNTQLTAASEASYTSTISNAPLLRAAGDMGRSDSPTMPLQPRNNQPGPRRPPIDRSSSSSTAGSQHYVLPRAGPARFNTPFGPVSRTSPAPTTMSAPPMRQDTNPYGPPYDPLPTRSNTAVSAMSRAWTPGPNNQGHSHSRAVSPVSPLEEEPPLPVQSYGIGMAYQRQPDFAYPHPHPQAARQPSPPRLHQQRQQQGPGDWEGEFDRARAATPLQRPSYPPSTFPAAGGGGGQDPSRGSYVAFRPEGRAMAPGPQMQSQQRVQMQMRSVTAPAPGPGGSGRGGPNRGPQRSATGGGVREEGYWRDV</sequence>
<dbReference type="Proteomes" id="UP001172684">
    <property type="component" value="Unassembled WGS sequence"/>
</dbReference>
<comment type="caution">
    <text evidence="3">The sequence shown here is derived from an EMBL/GenBank/DDBJ whole genome shotgun (WGS) entry which is preliminary data.</text>
</comment>
<name>A0ABQ9NY92_9PEZI</name>
<feature type="transmembrane region" description="Helical" evidence="2">
    <location>
        <begin position="81"/>
        <end position="99"/>
    </location>
</feature>
<dbReference type="InterPro" id="IPR031606">
    <property type="entry name" value="Kch1/2"/>
</dbReference>
<evidence type="ECO:0000256" key="1">
    <source>
        <dbReference type="SAM" id="MobiDB-lite"/>
    </source>
</evidence>
<dbReference type="Pfam" id="PF16944">
    <property type="entry name" value="KCH"/>
    <property type="match status" value="1"/>
</dbReference>
<feature type="compositionally biased region" description="Basic and acidic residues" evidence="1">
    <location>
        <begin position="684"/>
        <end position="693"/>
    </location>
</feature>
<dbReference type="PANTHER" id="PTHR36424:SF1">
    <property type="entry name" value="LOW AFFINITY K(+) TRANSPORTER 1-RELATED"/>
    <property type="match status" value="1"/>
</dbReference>
<feature type="compositionally biased region" description="Polar residues" evidence="1">
    <location>
        <begin position="329"/>
        <end position="342"/>
    </location>
</feature>
<feature type="transmembrane region" description="Helical" evidence="2">
    <location>
        <begin position="224"/>
        <end position="257"/>
    </location>
</feature>
<keyword evidence="2" id="KW-0812">Transmembrane</keyword>
<reference evidence="3" key="1">
    <citation type="submission" date="2022-10" db="EMBL/GenBank/DDBJ databases">
        <title>Culturing micro-colonial fungi from biological soil crusts in the Mojave desert and describing Neophaeococcomyces mojavensis, and introducing the new genera and species Taxawa tesnikishii.</title>
        <authorList>
            <person name="Kurbessoian T."/>
            <person name="Stajich J.E."/>
        </authorList>
    </citation>
    <scope>NUCLEOTIDE SEQUENCE</scope>
    <source>
        <strain evidence="3">TK_1</strain>
    </source>
</reference>
<accession>A0ABQ9NY92</accession>
<dbReference type="EMBL" id="JAPDRL010000013">
    <property type="protein sequence ID" value="KAJ9667352.1"/>
    <property type="molecule type" value="Genomic_DNA"/>
</dbReference>
<feature type="compositionally biased region" description="Low complexity" evidence="1">
    <location>
        <begin position="642"/>
        <end position="659"/>
    </location>
</feature>
<feature type="region of interest" description="Disordered" evidence="1">
    <location>
        <begin position="291"/>
        <end position="693"/>
    </location>
</feature>
<protein>
    <submittedName>
        <fullName evidence="3">Potassium transporter</fullName>
    </submittedName>
</protein>
<feature type="compositionally biased region" description="Polar residues" evidence="1">
    <location>
        <begin position="385"/>
        <end position="405"/>
    </location>
</feature>
<keyword evidence="4" id="KW-1185">Reference proteome</keyword>
<keyword evidence="2" id="KW-0472">Membrane</keyword>
<keyword evidence="2" id="KW-1133">Transmembrane helix</keyword>
<organism evidence="3 4">
    <name type="scientific">Coniosporium apollinis</name>
    <dbReference type="NCBI Taxonomy" id="61459"/>
    <lineage>
        <taxon>Eukaryota</taxon>
        <taxon>Fungi</taxon>
        <taxon>Dikarya</taxon>
        <taxon>Ascomycota</taxon>
        <taxon>Pezizomycotina</taxon>
        <taxon>Dothideomycetes</taxon>
        <taxon>Dothideomycetes incertae sedis</taxon>
        <taxon>Coniosporium</taxon>
    </lineage>
</organism>
<feature type="compositionally biased region" description="Polar residues" evidence="1">
    <location>
        <begin position="350"/>
        <end position="366"/>
    </location>
</feature>
<dbReference type="PANTHER" id="PTHR36424">
    <property type="entry name" value="PHEROMONE-REGULATED MEMBRANE PROTEIN 6"/>
    <property type="match status" value="1"/>
</dbReference>
<feature type="compositionally biased region" description="Low complexity" evidence="1">
    <location>
        <begin position="471"/>
        <end position="486"/>
    </location>
</feature>
<proteinExistence type="predicted"/>
<gene>
    <name evidence="3" type="primary">KCH1</name>
    <name evidence="3" type="ORF">H2201_002553</name>
</gene>
<feature type="compositionally biased region" description="Gly residues" evidence="1">
    <location>
        <begin position="663"/>
        <end position="672"/>
    </location>
</feature>
<evidence type="ECO:0000313" key="4">
    <source>
        <dbReference type="Proteomes" id="UP001172684"/>
    </source>
</evidence>
<evidence type="ECO:0000313" key="3">
    <source>
        <dbReference type="EMBL" id="KAJ9667352.1"/>
    </source>
</evidence>
<evidence type="ECO:0000256" key="2">
    <source>
        <dbReference type="SAM" id="Phobius"/>
    </source>
</evidence>
<feature type="transmembrane region" description="Helical" evidence="2">
    <location>
        <begin position="36"/>
        <end position="61"/>
    </location>
</feature>